<reference evidence="3 4" key="1">
    <citation type="submission" date="2018-12" db="EMBL/GenBank/DDBJ databases">
        <authorList>
            <person name="Criscuolo A."/>
        </authorList>
    </citation>
    <scope>NUCLEOTIDE SEQUENCE [LARGE SCALE GENOMIC DNA]</scope>
    <source>
        <strain evidence="3">ACIP1116241</strain>
    </source>
</reference>
<evidence type="ECO:0000313" key="4">
    <source>
        <dbReference type="Proteomes" id="UP000270743"/>
    </source>
</evidence>
<dbReference type="PANTHER" id="PTHR21064:SF6">
    <property type="entry name" value="AMINOGLYCOSIDE PHOSPHOTRANSFERASE DOMAIN-CONTAINING PROTEIN"/>
    <property type="match status" value="1"/>
</dbReference>
<dbReference type="EMBL" id="UZWE01000028">
    <property type="protein sequence ID" value="VDS08432.1"/>
    <property type="molecule type" value="Genomic_DNA"/>
</dbReference>
<proteinExistence type="inferred from homology"/>
<evidence type="ECO:0000256" key="1">
    <source>
        <dbReference type="ARBA" id="ARBA00038240"/>
    </source>
</evidence>
<dbReference type="Gene3D" id="1.10.510.10">
    <property type="entry name" value="Transferase(Phosphotransferase) domain 1"/>
    <property type="match status" value="1"/>
</dbReference>
<dbReference type="GO" id="GO:0004674">
    <property type="term" value="F:protein serine/threonine kinase activity"/>
    <property type="evidence" value="ECO:0007669"/>
    <property type="project" value="UniProtKB-KW"/>
</dbReference>
<dbReference type="SUPFAM" id="SSF56112">
    <property type="entry name" value="Protein kinase-like (PK-like)"/>
    <property type="match status" value="1"/>
</dbReference>
<keyword evidence="3" id="KW-0418">Kinase</keyword>
<feature type="domain" description="Aminoglycoside phosphotransferase" evidence="2">
    <location>
        <begin position="40"/>
        <end position="278"/>
    </location>
</feature>
<dbReference type="Pfam" id="PF01636">
    <property type="entry name" value="APH"/>
    <property type="match status" value="1"/>
</dbReference>
<dbReference type="Gene3D" id="1.20.1270.170">
    <property type="match status" value="1"/>
</dbReference>
<accession>A0A3S4DB22</accession>
<dbReference type="Gene3D" id="3.30.200.70">
    <property type="match status" value="1"/>
</dbReference>
<sequence>MMVSRFPLAERLKHLEILSNAALDLWPVPTGAQSRLINVSENATYLVEAPGGWRAVLRIHRAGYHSRRGIEQELAWTQALVADGLVSTPAPIPGRDGHLVQERFVPALDETRYMVLFQHAAGTQPDESDDLTVPFEHLGAIAARTHLHSQSWPLPEPLERLTWDLDAVFGPKATWGDWRDAPNVTPEVRAVLEQVETVLRRRLTAFGKSPDRYGLIHADMRLANLLIDGQSTCLIDFDDCGLGWYLYDFATGISFMEDHPQVPALRDAWVRGYRSQRDLPDADEAEIDSFVMLRRMALLAWIGSHIEAPEPQALAPNFAAVSAELGRRYLRTVA</sequence>
<name>A0A3S4DB22_9RHOB</name>
<dbReference type="Proteomes" id="UP000270743">
    <property type="component" value="Unassembled WGS sequence"/>
</dbReference>
<dbReference type="PANTHER" id="PTHR21064">
    <property type="entry name" value="AMINOGLYCOSIDE PHOSPHOTRANSFERASE DOMAIN-CONTAINING PROTEIN-RELATED"/>
    <property type="match status" value="1"/>
</dbReference>
<keyword evidence="3" id="KW-0723">Serine/threonine-protein kinase</keyword>
<organism evidence="3 4">
    <name type="scientific">Paracoccus haematequi</name>
    <dbReference type="NCBI Taxonomy" id="2491866"/>
    <lineage>
        <taxon>Bacteria</taxon>
        <taxon>Pseudomonadati</taxon>
        <taxon>Pseudomonadota</taxon>
        <taxon>Alphaproteobacteria</taxon>
        <taxon>Rhodobacterales</taxon>
        <taxon>Paracoccaceae</taxon>
        <taxon>Paracoccus</taxon>
    </lineage>
</organism>
<keyword evidence="4" id="KW-1185">Reference proteome</keyword>
<evidence type="ECO:0000259" key="2">
    <source>
        <dbReference type="Pfam" id="PF01636"/>
    </source>
</evidence>
<dbReference type="AlphaFoldDB" id="A0A3S4DB22"/>
<dbReference type="RefSeq" id="WP_206436896.1">
    <property type="nucleotide sequence ID" value="NZ_UZWE01000028.1"/>
</dbReference>
<protein>
    <submittedName>
        <fullName evidence="3">Serine/threonine protein kinase</fullName>
    </submittedName>
</protein>
<dbReference type="InterPro" id="IPR011009">
    <property type="entry name" value="Kinase-like_dom_sf"/>
</dbReference>
<keyword evidence="3" id="KW-0808">Transferase</keyword>
<dbReference type="GO" id="GO:0009088">
    <property type="term" value="P:threonine biosynthetic process"/>
    <property type="evidence" value="ECO:0007669"/>
    <property type="project" value="TreeGrafter"/>
</dbReference>
<dbReference type="InterPro" id="IPR002575">
    <property type="entry name" value="Aminoglycoside_PTrfase"/>
</dbReference>
<dbReference type="InterPro" id="IPR050249">
    <property type="entry name" value="Pseudomonas-type_ThrB"/>
</dbReference>
<gene>
    <name evidence="3" type="ORF">PARHAE_01616</name>
</gene>
<dbReference type="GO" id="GO:0004413">
    <property type="term" value="F:homoserine kinase activity"/>
    <property type="evidence" value="ECO:0007669"/>
    <property type="project" value="TreeGrafter"/>
</dbReference>
<comment type="similarity">
    <text evidence="1">Belongs to the pseudomonas-type ThrB family.</text>
</comment>
<evidence type="ECO:0000313" key="3">
    <source>
        <dbReference type="EMBL" id="VDS08432.1"/>
    </source>
</evidence>